<dbReference type="InterPro" id="IPR001972">
    <property type="entry name" value="Stomatin_HflK_fam"/>
</dbReference>
<dbReference type="AlphaFoldDB" id="A0A0N5AUM6"/>
<evidence type="ECO:0000313" key="5">
    <source>
        <dbReference type="WBParaSite" id="SMUV_0000856401-mRNA-1"/>
    </source>
</evidence>
<sequence length="476" mass="53021">MSKSATMKNHFLNLKYSQLSQVDPAESTLSSDNVDSNDWQYNYRSAFTYAAVNDLDHMGYQAPPRYATQRGPRYAGYTYRNVDEEQPVVHQTSMHINALEKIIIGFSYLLMFLTLPISLLFSLKFVSAFECLVILRLGRAQKLQGPRTAIILPCIDSYTRIDLRINAFHVPPMQVITVDQGLVELGATVFFQVKDAVAAVCAIRERNQSTRTLAITVLHRLVCRERVCELTTGYGSAELAAALKGELCETTLPWGIEIVEVELSEIKVLKEAENIALATFTKVMKSDFGSELLKSLGSTMQSFITKTNSENTDNLIDLSGDEKTVGSSDCNDQLNYSQEKSFANSPEVQQAEPSILQQRSDSAANGNEFDLDQLLGLITMVTDEHLVAIVGHVFQFQCTDVGDFYIDLKNGRGSCSRGVRSNADVTFHLSREAFLKFLNKRLSPLQAYMDGTVKITGSKKAAIKLSFLSERLIHLL</sequence>
<dbReference type="SMART" id="SM00244">
    <property type="entry name" value="PHB"/>
    <property type="match status" value="1"/>
</dbReference>
<evidence type="ECO:0000259" key="3">
    <source>
        <dbReference type="SMART" id="SM00244"/>
    </source>
</evidence>
<evidence type="ECO:0000256" key="2">
    <source>
        <dbReference type="SAM" id="Phobius"/>
    </source>
</evidence>
<dbReference type="Proteomes" id="UP000046393">
    <property type="component" value="Unplaced"/>
</dbReference>
<feature type="transmembrane region" description="Helical" evidence="2">
    <location>
        <begin position="102"/>
        <end position="123"/>
    </location>
</feature>
<feature type="domain" description="Band 7" evidence="3">
    <location>
        <begin position="121"/>
        <end position="276"/>
    </location>
</feature>
<proteinExistence type="inferred from homology"/>
<dbReference type="Gene3D" id="3.30.479.30">
    <property type="entry name" value="Band 7 domain"/>
    <property type="match status" value="1"/>
</dbReference>
<dbReference type="InterPro" id="IPR001107">
    <property type="entry name" value="Band_7"/>
</dbReference>
<accession>A0A0N5AUM6</accession>
<dbReference type="GO" id="GO:0009898">
    <property type="term" value="C:cytoplasmic side of plasma membrane"/>
    <property type="evidence" value="ECO:0007669"/>
    <property type="project" value="UniProtKB-ARBA"/>
</dbReference>
<dbReference type="InterPro" id="IPR003033">
    <property type="entry name" value="SCP2_sterol-bd_dom"/>
</dbReference>
<dbReference type="STRING" id="451379.A0A0N5AUM6"/>
<organism evidence="4 5">
    <name type="scientific">Syphacia muris</name>
    <dbReference type="NCBI Taxonomy" id="451379"/>
    <lineage>
        <taxon>Eukaryota</taxon>
        <taxon>Metazoa</taxon>
        <taxon>Ecdysozoa</taxon>
        <taxon>Nematoda</taxon>
        <taxon>Chromadorea</taxon>
        <taxon>Rhabditida</taxon>
        <taxon>Spirurina</taxon>
        <taxon>Oxyuridomorpha</taxon>
        <taxon>Oxyuroidea</taxon>
        <taxon>Oxyuridae</taxon>
        <taxon>Syphacia</taxon>
    </lineage>
</organism>
<dbReference type="InterPro" id="IPR036013">
    <property type="entry name" value="Band_7/SPFH_dom_sf"/>
</dbReference>
<evidence type="ECO:0000313" key="4">
    <source>
        <dbReference type="Proteomes" id="UP000046393"/>
    </source>
</evidence>
<keyword evidence="2" id="KW-0812">Transmembrane</keyword>
<keyword evidence="2" id="KW-1133">Transmembrane helix</keyword>
<dbReference type="Pfam" id="PF01145">
    <property type="entry name" value="Band_7"/>
    <property type="match status" value="1"/>
</dbReference>
<dbReference type="Gene3D" id="3.30.1050.10">
    <property type="entry name" value="SCP2 sterol-binding domain"/>
    <property type="match status" value="1"/>
</dbReference>
<reference evidence="5" key="1">
    <citation type="submission" date="2017-02" db="UniProtKB">
        <authorList>
            <consortium name="WormBaseParasite"/>
        </authorList>
    </citation>
    <scope>IDENTIFICATION</scope>
</reference>
<dbReference type="InterPro" id="IPR043202">
    <property type="entry name" value="Band-7_stomatin-like"/>
</dbReference>
<dbReference type="Pfam" id="PF02036">
    <property type="entry name" value="SCP2"/>
    <property type="match status" value="1"/>
</dbReference>
<name>A0A0N5AUM6_9BILA</name>
<evidence type="ECO:0000256" key="1">
    <source>
        <dbReference type="ARBA" id="ARBA00008164"/>
    </source>
</evidence>
<dbReference type="InterPro" id="IPR036527">
    <property type="entry name" value="SCP2_sterol-bd_dom_sf"/>
</dbReference>
<dbReference type="PRINTS" id="PR00721">
    <property type="entry name" value="STOMATIN"/>
</dbReference>
<dbReference type="SUPFAM" id="SSF55718">
    <property type="entry name" value="SCP-like"/>
    <property type="match status" value="1"/>
</dbReference>
<dbReference type="SUPFAM" id="SSF117892">
    <property type="entry name" value="Band 7/SPFH domain"/>
    <property type="match status" value="1"/>
</dbReference>
<keyword evidence="4" id="KW-1185">Reference proteome</keyword>
<comment type="similarity">
    <text evidence="1">Belongs to the band 7/mec-2 family.</text>
</comment>
<dbReference type="FunFam" id="3.30.479.30:FF:000004">
    <property type="entry name" value="Putative membrane protease family, stomatin"/>
    <property type="match status" value="1"/>
</dbReference>
<dbReference type="PANTHER" id="PTHR10264:SF28">
    <property type="entry name" value="BAND 7 DOMAIN-CONTAINING PROTEIN"/>
    <property type="match status" value="1"/>
</dbReference>
<protein>
    <submittedName>
        <fullName evidence="5">PHB domain-containing protein</fullName>
    </submittedName>
</protein>
<keyword evidence="2" id="KW-0472">Membrane</keyword>
<dbReference type="PANTHER" id="PTHR10264">
    <property type="entry name" value="BAND 7 PROTEIN-RELATED"/>
    <property type="match status" value="1"/>
</dbReference>
<dbReference type="WBParaSite" id="SMUV_0000856401-mRNA-1">
    <property type="protein sequence ID" value="SMUV_0000856401-mRNA-1"/>
    <property type="gene ID" value="SMUV_0000856401"/>
</dbReference>